<evidence type="ECO:0000256" key="13">
    <source>
        <dbReference type="PROSITE-ProRule" id="PRU00169"/>
    </source>
</evidence>
<dbReference type="GO" id="GO:0005829">
    <property type="term" value="C:cytosol"/>
    <property type="evidence" value="ECO:0007669"/>
    <property type="project" value="TreeGrafter"/>
</dbReference>
<dbReference type="FunCoup" id="W0DV66">
    <property type="interactions" value="283"/>
</dbReference>
<keyword evidence="6" id="KW-0592">Phosphate transport</keyword>
<evidence type="ECO:0000256" key="5">
    <source>
        <dbReference type="ARBA" id="ARBA00022553"/>
    </source>
</evidence>
<dbReference type="Gene3D" id="3.40.50.2300">
    <property type="match status" value="1"/>
</dbReference>
<dbReference type="NCBIfam" id="TIGR02154">
    <property type="entry name" value="PhoB"/>
    <property type="match status" value="1"/>
</dbReference>
<keyword evidence="5 13" id="KW-0597">Phosphoprotein</keyword>
<keyword evidence="7" id="KW-0902">Two-component regulatory system</keyword>
<evidence type="ECO:0000313" key="17">
    <source>
        <dbReference type="EMBL" id="AHF00751.1"/>
    </source>
</evidence>
<dbReference type="OrthoDB" id="9802426at2"/>
<evidence type="ECO:0000256" key="14">
    <source>
        <dbReference type="PROSITE-ProRule" id="PRU01091"/>
    </source>
</evidence>
<dbReference type="InterPro" id="IPR011006">
    <property type="entry name" value="CheY-like_superfamily"/>
</dbReference>
<reference evidence="17 18" key="1">
    <citation type="submission" date="2013-12" db="EMBL/GenBank/DDBJ databases">
        <authorList>
            <consortium name="DOE Joint Genome Institute"/>
            <person name="Kappler U."/>
            <person name="Huntemann M."/>
            <person name="Han J."/>
            <person name="Chen A."/>
            <person name="Kyrpides N."/>
            <person name="Mavromatis K."/>
            <person name="Markowitz V."/>
            <person name="Palaniappan K."/>
            <person name="Ivanova N."/>
            <person name="Schaumberg A."/>
            <person name="Pati A."/>
            <person name="Liolios K."/>
            <person name="Nordberg H.P."/>
            <person name="Cantor M.N."/>
            <person name="Hua S.X."/>
            <person name="Woyke T."/>
        </authorList>
    </citation>
    <scope>NUCLEOTIDE SEQUENCE [LARGE SCALE GENOMIC DNA]</scope>
    <source>
        <strain evidence="18">AL2</strain>
    </source>
</reference>
<dbReference type="EMBL" id="CP007030">
    <property type="protein sequence ID" value="AHF00751.1"/>
    <property type="molecule type" value="Genomic_DNA"/>
</dbReference>
<proteinExistence type="predicted"/>
<comment type="subcellular location">
    <subcellularLocation>
        <location evidence="1">Cytoplasm</location>
    </subcellularLocation>
</comment>
<dbReference type="PANTHER" id="PTHR48111">
    <property type="entry name" value="REGULATOR OF RPOS"/>
    <property type="match status" value="1"/>
</dbReference>
<dbReference type="CDD" id="cd17618">
    <property type="entry name" value="REC_OmpR_PhoB"/>
    <property type="match status" value="1"/>
</dbReference>
<keyword evidence="4" id="KW-0963">Cytoplasm</keyword>
<evidence type="ECO:0000256" key="6">
    <source>
        <dbReference type="ARBA" id="ARBA00022592"/>
    </source>
</evidence>
<evidence type="ECO:0000313" key="18">
    <source>
        <dbReference type="Proteomes" id="UP000005380"/>
    </source>
</evidence>
<dbReference type="Pfam" id="PF00486">
    <property type="entry name" value="Trans_reg_C"/>
    <property type="match status" value="1"/>
</dbReference>
<dbReference type="Gene3D" id="6.10.250.690">
    <property type="match status" value="1"/>
</dbReference>
<evidence type="ECO:0000256" key="9">
    <source>
        <dbReference type="ARBA" id="ARBA00023125"/>
    </source>
</evidence>
<dbReference type="Gene3D" id="1.10.10.10">
    <property type="entry name" value="Winged helix-like DNA-binding domain superfamily/Winged helix DNA-binding domain"/>
    <property type="match status" value="1"/>
</dbReference>
<accession>W0DV66</accession>
<evidence type="ECO:0000256" key="7">
    <source>
        <dbReference type="ARBA" id="ARBA00023012"/>
    </source>
</evidence>
<dbReference type="HOGENOM" id="CLU_000445_30_4_6"/>
<evidence type="ECO:0000256" key="3">
    <source>
        <dbReference type="ARBA" id="ARBA00022448"/>
    </source>
</evidence>
<dbReference type="GO" id="GO:0000156">
    <property type="term" value="F:phosphorelay response regulator activity"/>
    <property type="evidence" value="ECO:0007669"/>
    <property type="project" value="InterPro"/>
</dbReference>
<evidence type="ECO:0000256" key="11">
    <source>
        <dbReference type="ARBA" id="ARBA00023163"/>
    </source>
</evidence>
<evidence type="ECO:0000256" key="8">
    <source>
        <dbReference type="ARBA" id="ARBA00023015"/>
    </source>
</evidence>
<keyword evidence="8" id="KW-0805">Transcription regulation</keyword>
<dbReference type="InParanoid" id="W0DV66"/>
<dbReference type="PROSITE" id="PS50110">
    <property type="entry name" value="RESPONSE_REGULATORY"/>
    <property type="match status" value="1"/>
</dbReference>
<protein>
    <recommendedName>
        <fullName evidence="2">Phosphate regulon transcriptional regulatory protein PhoB</fullName>
    </recommendedName>
</protein>
<keyword evidence="11" id="KW-0804">Transcription</keyword>
<dbReference type="InterPro" id="IPR001867">
    <property type="entry name" value="OmpR/PhoB-type_DNA-bd"/>
</dbReference>
<evidence type="ECO:0000256" key="1">
    <source>
        <dbReference type="ARBA" id="ARBA00004496"/>
    </source>
</evidence>
<gene>
    <name evidence="17" type="ORF">THIAE_02245</name>
</gene>
<evidence type="ECO:0000259" key="16">
    <source>
        <dbReference type="PROSITE" id="PS51755"/>
    </source>
</evidence>
<dbReference type="FunFam" id="1.10.10.10:FF:000011">
    <property type="entry name" value="Phosphate regulon transcriptional regulator PhoB"/>
    <property type="match status" value="1"/>
</dbReference>
<dbReference type="eggNOG" id="COG0745">
    <property type="taxonomic scope" value="Bacteria"/>
</dbReference>
<feature type="DNA-binding region" description="OmpR/PhoB-type" evidence="14">
    <location>
        <begin position="131"/>
        <end position="229"/>
    </location>
</feature>
<dbReference type="InterPro" id="IPR001789">
    <property type="entry name" value="Sig_transdc_resp-reg_receiver"/>
</dbReference>
<dbReference type="SMART" id="SM00862">
    <property type="entry name" value="Trans_reg_C"/>
    <property type="match status" value="1"/>
</dbReference>
<dbReference type="GO" id="GO:0032993">
    <property type="term" value="C:protein-DNA complex"/>
    <property type="evidence" value="ECO:0007669"/>
    <property type="project" value="TreeGrafter"/>
</dbReference>
<dbReference type="SMART" id="SM00448">
    <property type="entry name" value="REC"/>
    <property type="match status" value="1"/>
</dbReference>
<dbReference type="Pfam" id="PF00072">
    <property type="entry name" value="Response_reg"/>
    <property type="match status" value="1"/>
</dbReference>
<comment type="function">
    <text evidence="12">This protein is a positive regulator for the phosphate regulon. Transcription of this operon is positively regulated by PhoB and PhoR when phosphate is limited.</text>
</comment>
<dbReference type="AlphaFoldDB" id="W0DV66"/>
<dbReference type="PROSITE" id="PS51755">
    <property type="entry name" value="OMPR_PHOB"/>
    <property type="match status" value="1"/>
</dbReference>
<keyword evidence="3" id="KW-0813">Transport</keyword>
<dbReference type="GO" id="GO:0006817">
    <property type="term" value="P:phosphate ion transport"/>
    <property type="evidence" value="ECO:0007669"/>
    <property type="project" value="UniProtKB-KW"/>
</dbReference>
<dbReference type="Proteomes" id="UP000005380">
    <property type="component" value="Chromosome"/>
</dbReference>
<keyword evidence="18" id="KW-1185">Reference proteome</keyword>
<feature type="domain" description="Response regulatory" evidence="15">
    <location>
        <begin position="5"/>
        <end position="121"/>
    </location>
</feature>
<keyword evidence="10" id="KW-0010">Activator</keyword>
<dbReference type="GO" id="GO:0000976">
    <property type="term" value="F:transcription cis-regulatory region binding"/>
    <property type="evidence" value="ECO:0007669"/>
    <property type="project" value="TreeGrafter"/>
</dbReference>
<dbReference type="KEGG" id="tao:THIAE_02245"/>
<dbReference type="FunFam" id="3.40.50.2300:FF:000001">
    <property type="entry name" value="DNA-binding response regulator PhoB"/>
    <property type="match status" value="1"/>
</dbReference>
<dbReference type="InterPro" id="IPR039420">
    <property type="entry name" value="WalR-like"/>
</dbReference>
<name>W0DV66_9GAMM</name>
<dbReference type="InterPro" id="IPR036388">
    <property type="entry name" value="WH-like_DNA-bd_sf"/>
</dbReference>
<keyword evidence="9 14" id="KW-0238">DNA-binding</keyword>
<dbReference type="InterPro" id="IPR011879">
    <property type="entry name" value="Sig_transdc_resp-reg_PhoB"/>
</dbReference>
<organism evidence="17 18">
    <name type="scientific">Thiomicrospira aerophila AL3</name>
    <dbReference type="NCBI Taxonomy" id="717772"/>
    <lineage>
        <taxon>Bacteria</taxon>
        <taxon>Pseudomonadati</taxon>
        <taxon>Pseudomonadota</taxon>
        <taxon>Gammaproteobacteria</taxon>
        <taxon>Thiotrichales</taxon>
        <taxon>Piscirickettsiaceae</taxon>
        <taxon>Thiomicrospira</taxon>
    </lineage>
</organism>
<evidence type="ECO:0000259" key="15">
    <source>
        <dbReference type="PROSITE" id="PS50110"/>
    </source>
</evidence>
<dbReference type="SUPFAM" id="SSF52172">
    <property type="entry name" value="CheY-like"/>
    <property type="match status" value="1"/>
</dbReference>
<dbReference type="STRING" id="717772.THIAE_02245"/>
<feature type="domain" description="OmpR/PhoB-type" evidence="16">
    <location>
        <begin position="131"/>
        <end position="229"/>
    </location>
</feature>
<dbReference type="GO" id="GO:0006355">
    <property type="term" value="P:regulation of DNA-templated transcription"/>
    <property type="evidence" value="ECO:0007669"/>
    <property type="project" value="InterPro"/>
</dbReference>
<feature type="modified residue" description="4-aspartylphosphate" evidence="13">
    <location>
        <position position="54"/>
    </location>
</feature>
<sequence>MPPAKILVVEDESAIRDMLHFTLSSAGYDVVLAANAEQGWQKIQDDAPDLLILDWMLPGISGVKLAQRIRQDEKTRSLPIVMLTARGEETDQVMGFDAGADDYVVKPFSPRALVARIRALFRRQDPETQTTEVLQLGELRMDLASYRFWAKEQEVRMGPTEFKLMQFFMQHPNRVYSRGQLLDQVWGQQVVVEERTVDVHIRRLRKLLEPLQCEDYIHTIRGAGYRFSEPDPRAAD</sequence>
<dbReference type="CDD" id="cd00383">
    <property type="entry name" value="trans_reg_C"/>
    <property type="match status" value="1"/>
</dbReference>
<dbReference type="RefSeq" id="WP_006459870.1">
    <property type="nucleotide sequence ID" value="NZ_CP007030.1"/>
</dbReference>
<dbReference type="PANTHER" id="PTHR48111:SF40">
    <property type="entry name" value="PHOSPHATE REGULON TRANSCRIPTIONAL REGULATORY PROTEIN PHOB"/>
    <property type="match status" value="1"/>
</dbReference>
<evidence type="ECO:0000256" key="2">
    <source>
        <dbReference type="ARBA" id="ARBA00013332"/>
    </source>
</evidence>
<evidence type="ECO:0000256" key="10">
    <source>
        <dbReference type="ARBA" id="ARBA00023159"/>
    </source>
</evidence>
<evidence type="ECO:0000256" key="12">
    <source>
        <dbReference type="ARBA" id="ARBA00024735"/>
    </source>
</evidence>
<evidence type="ECO:0000256" key="4">
    <source>
        <dbReference type="ARBA" id="ARBA00022490"/>
    </source>
</evidence>